<protein>
    <recommendedName>
        <fullName evidence="2">Alpha/beta hydrolase fold-3 domain-containing protein</fullName>
    </recommendedName>
</protein>
<dbReference type="InterPro" id="IPR050466">
    <property type="entry name" value="Carboxylest/Gibb_receptor"/>
</dbReference>
<dbReference type="PANTHER" id="PTHR23024">
    <property type="entry name" value="ARYLACETAMIDE DEACETYLASE"/>
    <property type="match status" value="1"/>
</dbReference>
<name>A0A5D2E4T8_GOSDA</name>
<gene>
    <name evidence="3" type="ORF">ES288_A12G025100v1</name>
</gene>
<proteinExistence type="inferred from homology"/>
<dbReference type="SUPFAM" id="SSF53474">
    <property type="entry name" value="alpha/beta-Hydrolases"/>
    <property type="match status" value="1"/>
</dbReference>
<evidence type="ECO:0000313" key="3">
    <source>
        <dbReference type="EMBL" id="TYG88484.1"/>
    </source>
</evidence>
<keyword evidence="4" id="KW-1185">Reference proteome</keyword>
<accession>A0A5D2E4T8</accession>
<reference evidence="3 4" key="1">
    <citation type="submission" date="2019-06" db="EMBL/GenBank/DDBJ databases">
        <title>WGS assembly of Gossypium darwinii.</title>
        <authorList>
            <person name="Chen Z.J."/>
            <person name="Sreedasyam A."/>
            <person name="Ando A."/>
            <person name="Song Q."/>
            <person name="De L."/>
            <person name="Hulse-Kemp A."/>
            <person name="Ding M."/>
            <person name="Ye W."/>
            <person name="Kirkbride R."/>
            <person name="Jenkins J."/>
            <person name="Plott C."/>
            <person name="Lovell J."/>
            <person name="Lin Y.-M."/>
            <person name="Vaughn R."/>
            <person name="Liu B."/>
            <person name="Li W."/>
            <person name="Simpson S."/>
            <person name="Scheffler B."/>
            <person name="Saski C."/>
            <person name="Grover C."/>
            <person name="Hu G."/>
            <person name="Conover J."/>
            <person name="Carlson J."/>
            <person name="Shu S."/>
            <person name="Boston L."/>
            <person name="Williams M."/>
            <person name="Peterson D."/>
            <person name="Mcgee K."/>
            <person name="Jones D."/>
            <person name="Wendel J."/>
            <person name="Stelly D."/>
            <person name="Grimwood J."/>
            <person name="Schmutz J."/>
        </authorList>
    </citation>
    <scope>NUCLEOTIDE SEQUENCE [LARGE SCALE GENOMIC DNA]</scope>
    <source>
        <strain evidence="3">1808015.09</strain>
    </source>
</reference>
<comment type="similarity">
    <text evidence="1">Belongs to the 'GDXG' lipolytic enzyme family.</text>
</comment>
<organism evidence="3 4">
    <name type="scientific">Gossypium darwinii</name>
    <name type="common">Darwin's cotton</name>
    <name type="synonym">Gossypium barbadense var. darwinii</name>
    <dbReference type="NCBI Taxonomy" id="34276"/>
    <lineage>
        <taxon>Eukaryota</taxon>
        <taxon>Viridiplantae</taxon>
        <taxon>Streptophyta</taxon>
        <taxon>Embryophyta</taxon>
        <taxon>Tracheophyta</taxon>
        <taxon>Spermatophyta</taxon>
        <taxon>Magnoliopsida</taxon>
        <taxon>eudicotyledons</taxon>
        <taxon>Gunneridae</taxon>
        <taxon>Pentapetalae</taxon>
        <taxon>rosids</taxon>
        <taxon>malvids</taxon>
        <taxon>Malvales</taxon>
        <taxon>Malvaceae</taxon>
        <taxon>Malvoideae</taxon>
        <taxon>Gossypium</taxon>
    </lineage>
</organism>
<dbReference type="InterPro" id="IPR029058">
    <property type="entry name" value="AB_hydrolase_fold"/>
</dbReference>
<dbReference type="PANTHER" id="PTHR23024:SF408">
    <property type="entry name" value="ALPHA_BETA HYDROLASE FOLD-3 DOMAIN-CONTAINING PROTEIN"/>
    <property type="match status" value="1"/>
</dbReference>
<dbReference type="Pfam" id="PF07859">
    <property type="entry name" value="Abhydrolase_3"/>
    <property type="match status" value="1"/>
</dbReference>
<sequence>MLSDKMKNKFHQPHDAWLSLKHILTLVRLESKSSYQIGFCQMDSSTNDVIRDCPPFFKVYKDGRVERYFVTQPVPAGLDRTAGVQTKDVVISPAVKARIFMPQSTTPGQKLPLLVHYHGGGFSIGSAFDTVTYKVVAPLVKQANIVVVSIDYRVAPEHPLPIAHDDSWVGLQWVASHANGQGPEPWLNDNADPSRIFLAGESAGANIAHFVAVLAGATKLVGLKIRGMLLVHPYFGTREPNDNELDKYVCPTSTEFDNDPIVNPAADPKLKEMACERVIVLVAEEDGFRNRREAYYETLTKSGWRGKVEFFETKGEGHCFHVVIDNHNTEVLKNKMVDFINKDI</sequence>
<dbReference type="EMBL" id="CM017699">
    <property type="protein sequence ID" value="TYG88484.1"/>
    <property type="molecule type" value="Genomic_DNA"/>
</dbReference>
<feature type="domain" description="Alpha/beta hydrolase fold-3" evidence="2">
    <location>
        <begin position="114"/>
        <end position="321"/>
    </location>
</feature>
<dbReference type="Gene3D" id="3.40.50.1820">
    <property type="entry name" value="alpha/beta hydrolase"/>
    <property type="match status" value="1"/>
</dbReference>
<dbReference type="GO" id="GO:0016787">
    <property type="term" value="F:hydrolase activity"/>
    <property type="evidence" value="ECO:0007669"/>
    <property type="project" value="InterPro"/>
</dbReference>
<evidence type="ECO:0000259" key="2">
    <source>
        <dbReference type="Pfam" id="PF07859"/>
    </source>
</evidence>
<evidence type="ECO:0000256" key="1">
    <source>
        <dbReference type="ARBA" id="ARBA00010515"/>
    </source>
</evidence>
<evidence type="ECO:0000313" key="4">
    <source>
        <dbReference type="Proteomes" id="UP000323506"/>
    </source>
</evidence>
<dbReference type="AlphaFoldDB" id="A0A5D2E4T8"/>
<dbReference type="Proteomes" id="UP000323506">
    <property type="component" value="Chromosome A12"/>
</dbReference>
<dbReference type="InterPro" id="IPR013094">
    <property type="entry name" value="AB_hydrolase_3"/>
</dbReference>